<organism evidence="1">
    <name type="scientific">gut metagenome</name>
    <dbReference type="NCBI Taxonomy" id="749906"/>
    <lineage>
        <taxon>unclassified sequences</taxon>
        <taxon>metagenomes</taxon>
        <taxon>organismal metagenomes</taxon>
    </lineage>
</organism>
<sequence length="58" mass="6333">MSLCNLERSVTAAAVGMSSNIYSSQFLLSAAEGTAVERLLLMICFCSGSSMRRRIRSR</sequence>
<protein>
    <submittedName>
        <fullName evidence="1">Uncharacterized protein</fullName>
    </submittedName>
</protein>
<reference evidence="1" key="1">
    <citation type="journal article" date="2012" name="PLoS ONE">
        <title>Gene sets for utilization of primary and secondary nutrition supplies in the distal gut of endangered iberian lynx.</title>
        <authorList>
            <person name="Alcaide M."/>
            <person name="Messina E."/>
            <person name="Richter M."/>
            <person name="Bargiela R."/>
            <person name="Peplies J."/>
            <person name="Huws S.A."/>
            <person name="Newbold C.J."/>
            <person name="Golyshin P.N."/>
            <person name="Simon M.A."/>
            <person name="Lopez G."/>
            <person name="Yakimov M.M."/>
            <person name="Ferrer M."/>
        </authorList>
    </citation>
    <scope>NUCLEOTIDE SEQUENCE</scope>
</reference>
<dbReference type="EMBL" id="AMCI01005340">
    <property type="protein sequence ID" value="EJW96331.1"/>
    <property type="molecule type" value="Genomic_DNA"/>
</dbReference>
<comment type="caution">
    <text evidence="1">The sequence shown here is derived from an EMBL/GenBank/DDBJ whole genome shotgun (WGS) entry which is preliminary data.</text>
</comment>
<gene>
    <name evidence="1" type="ORF">EVA_15563</name>
</gene>
<accession>J9FN12</accession>
<proteinExistence type="predicted"/>
<name>J9FN12_9ZZZZ</name>
<dbReference type="AlphaFoldDB" id="J9FN12"/>
<evidence type="ECO:0000313" key="1">
    <source>
        <dbReference type="EMBL" id="EJW96331.1"/>
    </source>
</evidence>